<dbReference type="GO" id="GO:0005737">
    <property type="term" value="C:cytoplasm"/>
    <property type="evidence" value="ECO:0007669"/>
    <property type="project" value="UniProtKB-SubCell"/>
</dbReference>
<dbReference type="PANTHER" id="PTHR19136:SF81">
    <property type="entry name" value="MOLYBDENUM COFACTOR GUANYLYLTRANSFERASE"/>
    <property type="match status" value="1"/>
</dbReference>
<keyword evidence="6 8" id="KW-0342">GTP-binding</keyword>
<feature type="binding site" evidence="8">
    <location>
        <position position="52"/>
    </location>
    <ligand>
        <name>GTP</name>
        <dbReference type="ChEBI" id="CHEBI:37565"/>
    </ligand>
</feature>
<organism evidence="10">
    <name type="scientific">Microvirga ossetica</name>
    <dbReference type="NCBI Taxonomy" id="1882682"/>
    <lineage>
        <taxon>Bacteria</taxon>
        <taxon>Pseudomonadati</taxon>
        <taxon>Pseudomonadota</taxon>
        <taxon>Alphaproteobacteria</taxon>
        <taxon>Hyphomicrobiales</taxon>
        <taxon>Methylobacteriaceae</taxon>
        <taxon>Microvirga</taxon>
    </lineage>
</organism>
<dbReference type="EC" id="2.7.7.77" evidence="8"/>
<evidence type="ECO:0000313" key="10">
    <source>
        <dbReference type="EMBL" id="ANY79866.1"/>
    </source>
</evidence>
<feature type="binding site" evidence="8">
    <location>
        <position position="105"/>
    </location>
    <ligand>
        <name>Mg(2+)</name>
        <dbReference type="ChEBI" id="CHEBI:18420"/>
    </ligand>
</feature>
<dbReference type="GO" id="GO:0046872">
    <property type="term" value="F:metal ion binding"/>
    <property type="evidence" value="ECO:0007669"/>
    <property type="project" value="UniProtKB-KW"/>
</dbReference>
<comment type="subcellular location">
    <subcellularLocation>
        <location evidence="8">Cytoplasm</location>
    </subcellularLocation>
</comment>
<dbReference type="Gene3D" id="3.90.550.10">
    <property type="entry name" value="Spore Coat Polysaccharide Biosynthesis Protein SpsA, Chain A"/>
    <property type="match status" value="1"/>
</dbReference>
<dbReference type="GO" id="GO:0061603">
    <property type="term" value="F:molybdenum cofactor guanylyltransferase activity"/>
    <property type="evidence" value="ECO:0007669"/>
    <property type="project" value="UniProtKB-EC"/>
</dbReference>
<comment type="subunit">
    <text evidence="8">Monomer.</text>
</comment>
<feature type="binding site" evidence="8">
    <location>
        <position position="70"/>
    </location>
    <ligand>
        <name>GTP</name>
        <dbReference type="ChEBI" id="CHEBI:37565"/>
    </ligand>
</feature>
<keyword evidence="7 8" id="KW-0501">Molybdenum cofactor biosynthesis</keyword>
<feature type="domain" description="MobA-like NTP transferase" evidence="9">
    <location>
        <begin position="8"/>
        <end position="164"/>
    </location>
</feature>
<dbReference type="InterPro" id="IPR025877">
    <property type="entry name" value="MobA-like_NTP_Trfase"/>
</dbReference>
<keyword evidence="2 8" id="KW-0808">Transferase</keyword>
<dbReference type="InterPro" id="IPR013482">
    <property type="entry name" value="Molybde_CF_guanTrfase"/>
</dbReference>
<dbReference type="HAMAP" id="MF_00316">
    <property type="entry name" value="MobA"/>
    <property type="match status" value="1"/>
</dbReference>
<dbReference type="OrthoDB" id="9788394at2"/>
<dbReference type="KEGG" id="moc:BB934_17920"/>
<dbReference type="AlphaFoldDB" id="A0A1B2EIS0"/>
<keyword evidence="1 8" id="KW-0963">Cytoplasm</keyword>
<dbReference type="EMBL" id="CP016616">
    <property type="protein sequence ID" value="ANY79866.1"/>
    <property type="molecule type" value="Genomic_DNA"/>
</dbReference>
<name>A0A1B2EIS0_9HYPH</name>
<keyword evidence="10" id="KW-0548">Nucleotidyltransferase</keyword>
<comment type="cofactor">
    <cofactor evidence="8">
        <name>Mg(2+)</name>
        <dbReference type="ChEBI" id="CHEBI:18420"/>
    </cofactor>
</comment>
<feature type="binding site" evidence="8">
    <location>
        <begin position="11"/>
        <end position="13"/>
    </location>
    <ligand>
        <name>GTP</name>
        <dbReference type="ChEBI" id="CHEBI:37565"/>
    </ligand>
</feature>
<keyword evidence="5 8" id="KW-0460">Magnesium</keyword>
<keyword evidence="4 8" id="KW-0547">Nucleotide-binding</keyword>
<dbReference type="InterPro" id="IPR029044">
    <property type="entry name" value="Nucleotide-diphossugar_trans"/>
</dbReference>
<dbReference type="GO" id="GO:1902758">
    <property type="term" value="P:bis(molybdopterin guanine dinucleotide)molybdenum biosynthetic process"/>
    <property type="evidence" value="ECO:0007669"/>
    <property type="project" value="TreeGrafter"/>
</dbReference>
<evidence type="ECO:0000256" key="6">
    <source>
        <dbReference type="ARBA" id="ARBA00023134"/>
    </source>
</evidence>
<comment type="function">
    <text evidence="8">Transfers a GMP moiety from GTP to Mo-molybdopterin (Mo-MPT) cofactor (Moco or molybdenum cofactor) to form Mo-molybdopterin guanine dinucleotide (Mo-MGD) cofactor.</text>
</comment>
<evidence type="ECO:0000259" key="9">
    <source>
        <dbReference type="Pfam" id="PF12804"/>
    </source>
</evidence>
<sequence>MTPPPTLGVILAGGLSRRMGGQEKSLLVLGGQTLLDHVRERVAPQCESLILNANGSSSRFDAIGLPVVPDVIPGHQGPLAGILTALEWTAAHRPRIEWVVSVPGDTPFIPKDLVRRLHEACREGQRPLACASSGEQTHFAVGLWPVSLRDDLRRAIVEKDMRSVRVWVSVHGCAEASWPIETVDPFFNINTPEDLARANMWVSREYPR</sequence>
<gene>
    <name evidence="8" type="primary">mobA</name>
    <name evidence="10" type="ORF">BB934_17920</name>
</gene>
<keyword evidence="3 8" id="KW-0479">Metal-binding</keyword>
<feature type="binding site" evidence="8">
    <location>
        <position position="24"/>
    </location>
    <ligand>
        <name>GTP</name>
        <dbReference type="ChEBI" id="CHEBI:37565"/>
    </ligand>
</feature>
<evidence type="ECO:0000256" key="7">
    <source>
        <dbReference type="ARBA" id="ARBA00023150"/>
    </source>
</evidence>
<dbReference type="Pfam" id="PF12804">
    <property type="entry name" value="NTP_transf_3"/>
    <property type="match status" value="1"/>
</dbReference>
<dbReference type="SUPFAM" id="SSF53448">
    <property type="entry name" value="Nucleotide-diphospho-sugar transferases"/>
    <property type="match status" value="1"/>
</dbReference>
<accession>A0A1B2EIS0</accession>
<evidence type="ECO:0000256" key="2">
    <source>
        <dbReference type="ARBA" id="ARBA00022679"/>
    </source>
</evidence>
<reference evidence="10" key="1">
    <citation type="submission" date="2016-07" db="EMBL/GenBank/DDBJ databases">
        <title>Microvirga ossetica sp. nov. a new species of rhizobia isolated from root nodules of the legume species Vicia alpestris Steven originated from North Ossetia region in the Caucasus.</title>
        <authorList>
            <person name="Safronova V.I."/>
            <person name="Kuznetsova I.G."/>
            <person name="Sazanova A.L."/>
            <person name="Belimov A."/>
            <person name="Andronov E."/>
            <person name="Osledkin Y.S."/>
            <person name="Onishchuk O.P."/>
            <person name="Kurchak O.N."/>
            <person name="Shaposhnikov A.I."/>
            <person name="Willems A."/>
            <person name="Tikhonovich I.A."/>
        </authorList>
    </citation>
    <scope>NUCLEOTIDE SEQUENCE [LARGE SCALE GENOMIC DNA]</scope>
    <source>
        <strain evidence="10">V5/3M</strain>
    </source>
</reference>
<evidence type="ECO:0000256" key="4">
    <source>
        <dbReference type="ARBA" id="ARBA00022741"/>
    </source>
</evidence>
<dbReference type="RefSeq" id="WP_099510882.1">
    <property type="nucleotide sequence ID" value="NZ_CP016616.1"/>
</dbReference>
<proteinExistence type="inferred from homology"/>
<comment type="similarity">
    <text evidence="8">Belongs to the MobA family.</text>
</comment>
<dbReference type="NCBIfam" id="TIGR02665">
    <property type="entry name" value="molyb_mobA"/>
    <property type="match status" value="1"/>
</dbReference>
<evidence type="ECO:0000256" key="5">
    <source>
        <dbReference type="ARBA" id="ARBA00022842"/>
    </source>
</evidence>
<protein>
    <recommendedName>
        <fullName evidence="8">Molybdenum cofactor guanylyltransferase</fullName>
        <shortName evidence="8">MoCo guanylyltransferase</shortName>
        <ecNumber evidence="8">2.7.7.77</ecNumber>
    </recommendedName>
    <alternativeName>
        <fullName evidence="8">GTP:molybdopterin guanylyltransferase</fullName>
    </alternativeName>
    <alternativeName>
        <fullName evidence="8">Mo-MPT guanylyltransferase</fullName>
    </alternativeName>
    <alternativeName>
        <fullName evidence="8">Molybdopterin guanylyltransferase</fullName>
    </alternativeName>
    <alternativeName>
        <fullName evidence="8">Molybdopterin-guanine dinucleotide synthase</fullName>
        <shortName evidence="8">MGD synthase</shortName>
    </alternativeName>
</protein>
<dbReference type="GO" id="GO:0005525">
    <property type="term" value="F:GTP binding"/>
    <property type="evidence" value="ECO:0007669"/>
    <property type="project" value="UniProtKB-UniRule"/>
</dbReference>
<comment type="domain">
    <text evidence="8">The N-terminal domain determines nucleotide recognition and specific binding, while the C-terminal domain determines the specific binding to the target protein.</text>
</comment>
<evidence type="ECO:0000256" key="8">
    <source>
        <dbReference type="HAMAP-Rule" id="MF_00316"/>
    </source>
</evidence>
<dbReference type="PANTHER" id="PTHR19136">
    <property type="entry name" value="MOLYBDENUM COFACTOR GUANYLYLTRANSFERASE"/>
    <property type="match status" value="1"/>
</dbReference>
<comment type="catalytic activity">
    <reaction evidence="8">
        <text>Mo-molybdopterin + GTP + H(+) = Mo-molybdopterin guanine dinucleotide + diphosphate</text>
        <dbReference type="Rhea" id="RHEA:34243"/>
        <dbReference type="ChEBI" id="CHEBI:15378"/>
        <dbReference type="ChEBI" id="CHEBI:33019"/>
        <dbReference type="ChEBI" id="CHEBI:37565"/>
        <dbReference type="ChEBI" id="CHEBI:71302"/>
        <dbReference type="ChEBI" id="CHEBI:71310"/>
        <dbReference type="EC" id="2.7.7.77"/>
    </reaction>
</comment>
<feature type="binding site" evidence="8">
    <location>
        <position position="105"/>
    </location>
    <ligand>
        <name>GTP</name>
        <dbReference type="ChEBI" id="CHEBI:37565"/>
    </ligand>
</feature>
<evidence type="ECO:0000256" key="3">
    <source>
        <dbReference type="ARBA" id="ARBA00022723"/>
    </source>
</evidence>
<dbReference type="CDD" id="cd02503">
    <property type="entry name" value="MobA"/>
    <property type="match status" value="1"/>
</dbReference>
<evidence type="ECO:0000256" key="1">
    <source>
        <dbReference type="ARBA" id="ARBA00022490"/>
    </source>
</evidence>